<dbReference type="EMBL" id="JAACXV010023598">
    <property type="protein sequence ID" value="KAF7262924.1"/>
    <property type="molecule type" value="Genomic_DNA"/>
</dbReference>
<organism evidence="2 3">
    <name type="scientific">Rhynchophorus ferrugineus</name>
    <name type="common">Red palm weevil</name>
    <name type="synonym">Curculio ferrugineus</name>
    <dbReference type="NCBI Taxonomy" id="354439"/>
    <lineage>
        <taxon>Eukaryota</taxon>
        <taxon>Metazoa</taxon>
        <taxon>Ecdysozoa</taxon>
        <taxon>Arthropoda</taxon>
        <taxon>Hexapoda</taxon>
        <taxon>Insecta</taxon>
        <taxon>Pterygota</taxon>
        <taxon>Neoptera</taxon>
        <taxon>Endopterygota</taxon>
        <taxon>Coleoptera</taxon>
        <taxon>Polyphaga</taxon>
        <taxon>Cucujiformia</taxon>
        <taxon>Curculionidae</taxon>
        <taxon>Dryophthorinae</taxon>
        <taxon>Rhynchophorus</taxon>
    </lineage>
</organism>
<proteinExistence type="predicted"/>
<reference evidence="2" key="1">
    <citation type="submission" date="2020-08" db="EMBL/GenBank/DDBJ databases">
        <title>Genome sequencing and assembly of the red palm weevil Rhynchophorus ferrugineus.</title>
        <authorList>
            <person name="Dias G.B."/>
            <person name="Bergman C.M."/>
            <person name="Manee M."/>
        </authorList>
    </citation>
    <scope>NUCLEOTIDE SEQUENCE</scope>
    <source>
        <strain evidence="2">AA-2017</strain>
        <tissue evidence="2">Whole larva</tissue>
    </source>
</reference>
<gene>
    <name evidence="2" type="ORF">GWI33_003839</name>
    <name evidence="1" type="ORF">GWI33_003842</name>
</gene>
<comment type="caution">
    <text evidence="2">The sequence shown here is derived from an EMBL/GenBank/DDBJ whole genome shotgun (WGS) entry which is preliminary data.</text>
</comment>
<keyword evidence="3" id="KW-1185">Reference proteome</keyword>
<evidence type="ECO:0000313" key="3">
    <source>
        <dbReference type="Proteomes" id="UP000625711"/>
    </source>
</evidence>
<dbReference type="AlphaFoldDB" id="A0A834HR33"/>
<evidence type="ECO:0000313" key="2">
    <source>
        <dbReference type="EMBL" id="KAF7262930.1"/>
    </source>
</evidence>
<protein>
    <submittedName>
        <fullName evidence="2">Uncharacterized protein</fullName>
    </submittedName>
</protein>
<name>A0A834HR33_RHYFE</name>
<dbReference type="EMBL" id="JAACXV010023597">
    <property type="protein sequence ID" value="KAF7262930.1"/>
    <property type="molecule type" value="Genomic_DNA"/>
</dbReference>
<sequence length="104" mass="11586">MCQFHFNQARLRVLMESALGLFVDTRKGRAIAARCGRPLDIRGIIEFNSKGCLRKAFTEILGRTMPIMPLGGPAKPLDSAVSLSKERRFGSYEEKRVGKTGPFN</sequence>
<dbReference type="Proteomes" id="UP000625711">
    <property type="component" value="Unassembled WGS sequence"/>
</dbReference>
<evidence type="ECO:0000313" key="1">
    <source>
        <dbReference type="EMBL" id="KAF7262924.1"/>
    </source>
</evidence>
<accession>A0A834HR33</accession>